<dbReference type="EMBL" id="JAEFBJ010000008">
    <property type="protein sequence ID" value="KAG7584504.1"/>
    <property type="molecule type" value="Genomic_DNA"/>
</dbReference>
<comment type="caution">
    <text evidence="3">The sequence shown here is derived from an EMBL/GenBank/DDBJ whole genome shotgun (WGS) entry which is preliminary data.</text>
</comment>
<dbReference type="GO" id="GO:0003964">
    <property type="term" value="F:RNA-directed DNA polymerase activity"/>
    <property type="evidence" value="ECO:0007669"/>
    <property type="project" value="UniProtKB-KW"/>
</dbReference>
<keyword evidence="3" id="KW-0695">RNA-directed DNA polymerase</keyword>
<gene>
    <name evidence="3" type="ORF">ISN44_As08g039530</name>
</gene>
<evidence type="ECO:0000313" key="4">
    <source>
        <dbReference type="Proteomes" id="UP000694251"/>
    </source>
</evidence>
<feature type="compositionally biased region" description="Basic and acidic residues" evidence="1">
    <location>
        <begin position="16"/>
        <end position="29"/>
    </location>
</feature>
<name>A0A8T2BH81_ARASU</name>
<feature type="domain" description="Reverse transcriptase Ty1/copia-type" evidence="2">
    <location>
        <begin position="154"/>
        <end position="397"/>
    </location>
</feature>
<dbReference type="PANTHER" id="PTHR11439">
    <property type="entry name" value="GAG-POL-RELATED RETROTRANSPOSON"/>
    <property type="match status" value="1"/>
</dbReference>
<proteinExistence type="predicted"/>
<keyword evidence="4" id="KW-1185">Reference proteome</keyword>
<keyword evidence="3" id="KW-0808">Transferase</keyword>
<reference evidence="3 4" key="1">
    <citation type="submission" date="2020-12" db="EMBL/GenBank/DDBJ databases">
        <title>Concerted genomic and epigenomic changes stabilize Arabidopsis allopolyploids.</title>
        <authorList>
            <person name="Chen Z."/>
        </authorList>
    </citation>
    <scope>NUCLEOTIDE SEQUENCE [LARGE SCALE GENOMIC DNA]</scope>
    <source>
        <strain evidence="3">As9502</strain>
        <tissue evidence="3">Leaf</tissue>
    </source>
</reference>
<evidence type="ECO:0000313" key="3">
    <source>
        <dbReference type="EMBL" id="KAG7584504.1"/>
    </source>
</evidence>
<sequence length="617" mass="70897">MTKSYIPAANVPSRVEIPKVEFDGNKTNEPKVQLKRGRPMGSKNKNPRKKKKMGDENDKVQEEPNKEKNPQDDTEKYEISINYARDGKLWVRDEIDDVDGIFSFFVSKEIDHENDDPDPKSVSECQQRPDWEKWKTAMQIELLSLNKRDVFGPLVTTSKDVKPVGCKWVFVRKRNEKDEITRYKARLVAQGFSQRPGVDYEETYSPVMDAITFRYLMSLAASKNLEMYLMDVVTAYLYGSLDNNIYMKIPEGFKVPEALDSKSYEICAVKLQRSLYGLKQSGRMWYNRLSDYLLKKGYVYNEICPCVFIKKSPSGFVIIAVYVDDLNIIGTQKEIDDARTHMKEEFEMKDLGKTKFCLGLQIEHFQDGIFVHQSNYTKRIIKRFYMDKAHPLSTPMVNRSLNVDNDEILGPEVPYMSVIGGLMYLANCTRPDIAFATNLLARYNSSPTHRHWNGIKHIFRYLQGTIDLGLFYPRNSAFGLVGFADAGYLSDPHKSRSQTGYVFTIGGTAISWRSQKQTLVATSSNHAEMIALHEACRECMWLRSMTNHIQEASGIVSNKEPTTLFEDNAACVAQIKEGYIKNDRTKHIPPRFFSYTQELEKNKEVDIQYIRSSDNAA</sequence>
<dbReference type="OrthoDB" id="1712839at2759"/>
<protein>
    <submittedName>
        <fullName evidence="3">Reverse transcriptase RNA-dependent DNA polymerase</fullName>
    </submittedName>
</protein>
<feature type="region of interest" description="Disordered" evidence="1">
    <location>
        <begin position="1"/>
        <end position="78"/>
    </location>
</feature>
<feature type="compositionally biased region" description="Basic and acidic residues" evidence="1">
    <location>
        <begin position="53"/>
        <end position="78"/>
    </location>
</feature>
<dbReference type="PANTHER" id="PTHR11439:SF486">
    <property type="entry name" value="RLK (RECEPTOR-LIKE KINASE) PROTEIN, PUTATIVE-RELATED"/>
    <property type="match status" value="1"/>
</dbReference>
<dbReference type="Proteomes" id="UP000694251">
    <property type="component" value="Chromosome 8"/>
</dbReference>
<evidence type="ECO:0000256" key="1">
    <source>
        <dbReference type="SAM" id="MobiDB-lite"/>
    </source>
</evidence>
<dbReference type="AlphaFoldDB" id="A0A8T2BH81"/>
<keyword evidence="3" id="KW-0548">Nucleotidyltransferase</keyword>
<dbReference type="Pfam" id="PF07727">
    <property type="entry name" value="RVT_2"/>
    <property type="match status" value="1"/>
</dbReference>
<dbReference type="InterPro" id="IPR013103">
    <property type="entry name" value="RVT_2"/>
</dbReference>
<accession>A0A8T2BH81</accession>
<dbReference type="CDD" id="cd09272">
    <property type="entry name" value="RNase_HI_RT_Ty1"/>
    <property type="match status" value="1"/>
</dbReference>
<evidence type="ECO:0000259" key="2">
    <source>
        <dbReference type="Pfam" id="PF07727"/>
    </source>
</evidence>
<organism evidence="3 4">
    <name type="scientific">Arabidopsis suecica</name>
    <name type="common">Swedish thale-cress</name>
    <name type="synonym">Cardaminopsis suecica</name>
    <dbReference type="NCBI Taxonomy" id="45249"/>
    <lineage>
        <taxon>Eukaryota</taxon>
        <taxon>Viridiplantae</taxon>
        <taxon>Streptophyta</taxon>
        <taxon>Embryophyta</taxon>
        <taxon>Tracheophyta</taxon>
        <taxon>Spermatophyta</taxon>
        <taxon>Magnoliopsida</taxon>
        <taxon>eudicotyledons</taxon>
        <taxon>Gunneridae</taxon>
        <taxon>Pentapetalae</taxon>
        <taxon>rosids</taxon>
        <taxon>malvids</taxon>
        <taxon>Brassicales</taxon>
        <taxon>Brassicaceae</taxon>
        <taxon>Camelineae</taxon>
        <taxon>Arabidopsis</taxon>
    </lineage>
</organism>